<evidence type="ECO:0000259" key="1">
    <source>
        <dbReference type="PROSITE" id="PS51819"/>
    </source>
</evidence>
<dbReference type="PROSITE" id="PS51819">
    <property type="entry name" value="VOC"/>
    <property type="match status" value="1"/>
</dbReference>
<dbReference type="AlphaFoldDB" id="A0AA42LR69"/>
<dbReference type="Proteomes" id="UP001161094">
    <property type="component" value="Unassembled WGS sequence"/>
</dbReference>
<organism evidence="2 3">
    <name type="scientific">Achromobacter spanius</name>
    <dbReference type="NCBI Taxonomy" id="217203"/>
    <lineage>
        <taxon>Bacteria</taxon>
        <taxon>Pseudomonadati</taxon>
        <taxon>Pseudomonadota</taxon>
        <taxon>Betaproteobacteria</taxon>
        <taxon>Burkholderiales</taxon>
        <taxon>Alcaligenaceae</taxon>
        <taxon>Achromobacter</taxon>
    </lineage>
</organism>
<evidence type="ECO:0000313" key="2">
    <source>
        <dbReference type="EMBL" id="MDH0738002.1"/>
    </source>
</evidence>
<dbReference type="InterPro" id="IPR004360">
    <property type="entry name" value="Glyas_Fos-R_dOase_dom"/>
</dbReference>
<sequence>MFSHVCIGIRDFDRAFSFYAAQAEALGLDLRFIDRKVPWAGWQPTGGGRPLFVITAPYDGKAAEPGNGPMTAFLAEDRATVDRCHALALSLGGTCEGPPGLRPDYHANYYGAYFRDGDGNKICVCCHGPEETPTA</sequence>
<dbReference type="InterPro" id="IPR037523">
    <property type="entry name" value="VOC_core"/>
</dbReference>
<dbReference type="Pfam" id="PF00903">
    <property type="entry name" value="Glyoxalase"/>
    <property type="match status" value="1"/>
</dbReference>
<dbReference type="EMBL" id="JAOCDZ010000014">
    <property type="protein sequence ID" value="MDH0738002.1"/>
    <property type="molecule type" value="Genomic_DNA"/>
</dbReference>
<accession>A0AA42LR69</accession>
<dbReference type="Gene3D" id="3.10.180.10">
    <property type="entry name" value="2,3-Dihydroxybiphenyl 1,2-Dioxygenase, domain 1"/>
    <property type="match status" value="1"/>
</dbReference>
<protein>
    <submittedName>
        <fullName evidence="2">VOC family protein</fullName>
    </submittedName>
</protein>
<dbReference type="InterPro" id="IPR029068">
    <property type="entry name" value="Glyas_Bleomycin-R_OHBP_Dase"/>
</dbReference>
<comment type="caution">
    <text evidence="2">The sequence shown here is derived from an EMBL/GenBank/DDBJ whole genome shotgun (WGS) entry which is preliminary data.</text>
</comment>
<dbReference type="PANTHER" id="PTHR35006">
    <property type="entry name" value="GLYOXALASE FAMILY PROTEIN (AFU_ORTHOLOGUE AFUA_5G14830)"/>
    <property type="match status" value="1"/>
</dbReference>
<dbReference type="PANTHER" id="PTHR35006:SF1">
    <property type="entry name" value="BLL2941 PROTEIN"/>
    <property type="match status" value="1"/>
</dbReference>
<evidence type="ECO:0000313" key="3">
    <source>
        <dbReference type="Proteomes" id="UP001161094"/>
    </source>
</evidence>
<dbReference type="RefSeq" id="WP_279996323.1">
    <property type="nucleotide sequence ID" value="NZ_JAOCDZ010000014.1"/>
</dbReference>
<reference evidence="2" key="1">
    <citation type="submission" date="2022-09" db="EMBL/GenBank/DDBJ databases">
        <title>Intensive care unit water sources are persistently colonized with multi-drug resistant bacteria and are the site of extensive horizontal gene transfer of antibiotic resistance genes.</title>
        <authorList>
            <person name="Diorio-Toth L."/>
        </authorList>
    </citation>
    <scope>NUCLEOTIDE SEQUENCE</scope>
    <source>
        <strain evidence="2">GD03843</strain>
    </source>
</reference>
<dbReference type="CDD" id="cd07262">
    <property type="entry name" value="VOC_like"/>
    <property type="match status" value="1"/>
</dbReference>
<proteinExistence type="predicted"/>
<gene>
    <name evidence="2" type="ORF">N5D93_19450</name>
</gene>
<name>A0AA42LR69_9BURK</name>
<dbReference type="SUPFAM" id="SSF54593">
    <property type="entry name" value="Glyoxalase/Bleomycin resistance protein/Dihydroxybiphenyl dioxygenase"/>
    <property type="match status" value="1"/>
</dbReference>
<feature type="domain" description="VOC" evidence="1">
    <location>
        <begin position="1"/>
        <end position="127"/>
    </location>
</feature>